<evidence type="ECO:0000256" key="1">
    <source>
        <dbReference type="ARBA" id="ARBA00004141"/>
    </source>
</evidence>
<keyword evidence="3" id="KW-1133">Transmembrane helix</keyword>
<name>A0ABU6X7P5_9FABA</name>
<comment type="caution">
    <text evidence="5">The sequence shown here is derived from an EMBL/GenBank/DDBJ whole genome shotgun (WGS) entry which is preliminary data.</text>
</comment>
<dbReference type="Proteomes" id="UP001341840">
    <property type="component" value="Unassembled WGS sequence"/>
</dbReference>
<evidence type="ECO:0000313" key="6">
    <source>
        <dbReference type="Proteomes" id="UP001341840"/>
    </source>
</evidence>
<dbReference type="Gene3D" id="1.20.1080.10">
    <property type="entry name" value="Glycerol uptake facilitator protein"/>
    <property type="match status" value="1"/>
</dbReference>
<keyword evidence="6" id="KW-1185">Reference proteome</keyword>
<evidence type="ECO:0000256" key="4">
    <source>
        <dbReference type="ARBA" id="ARBA00023136"/>
    </source>
</evidence>
<evidence type="ECO:0000313" key="5">
    <source>
        <dbReference type="EMBL" id="MED6193284.1"/>
    </source>
</evidence>
<comment type="subcellular location">
    <subcellularLocation>
        <location evidence="1">Membrane</location>
        <topology evidence="1">Multi-pass membrane protein</topology>
    </subcellularLocation>
</comment>
<accession>A0ABU6X7P5</accession>
<dbReference type="EMBL" id="JASCZI010211501">
    <property type="protein sequence ID" value="MED6193284.1"/>
    <property type="molecule type" value="Genomic_DNA"/>
</dbReference>
<dbReference type="InterPro" id="IPR023271">
    <property type="entry name" value="Aquaporin-like"/>
</dbReference>
<evidence type="ECO:0000256" key="3">
    <source>
        <dbReference type="ARBA" id="ARBA00022989"/>
    </source>
</evidence>
<gene>
    <name evidence="5" type="ORF">PIB30_017865</name>
</gene>
<dbReference type="SUPFAM" id="SSF81338">
    <property type="entry name" value="Aquaporin-like"/>
    <property type="match status" value="1"/>
</dbReference>
<evidence type="ECO:0000256" key="2">
    <source>
        <dbReference type="ARBA" id="ARBA00022692"/>
    </source>
</evidence>
<keyword evidence="2" id="KW-0812">Transmembrane</keyword>
<sequence length="123" mass="13458">MHFPWTHVPANIAAQVSASICACFALKGVYHPYLTAASPSLLTLPSGRPLPLSSSSLSFSCQQVTVQLTGSNIGSSGKRQGITSIYGCTWWRRHWVLFQAPVKLQESEGQPPRQTRSFRDRAG</sequence>
<keyword evidence="4" id="KW-0472">Membrane</keyword>
<protein>
    <submittedName>
        <fullName evidence="5">Uncharacterized protein</fullName>
    </submittedName>
</protein>
<reference evidence="5 6" key="1">
    <citation type="journal article" date="2023" name="Plants (Basel)">
        <title>Bridging the Gap: Combining Genomics and Transcriptomics Approaches to Understand Stylosanthes scabra, an Orphan Legume from the Brazilian Caatinga.</title>
        <authorList>
            <person name="Ferreira-Neto J.R.C."/>
            <person name="da Silva M.D."/>
            <person name="Binneck E."/>
            <person name="de Melo N.F."/>
            <person name="da Silva R.H."/>
            <person name="de Melo A.L.T.M."/>
            <person name="Pandolfi V."/>
            <person name="Bustamante F.O."/>
            <person name="Brasileiro-Vidal A.C."/>
            <person name="Benko-Iseppon A.M."/>
        </authorList>
    </citation>
    <scope>NUCLEOTIDE SEQUENCE [LARGE SCALE GENOMIC DNA]</scope>
    <source>
        <tissue evidence="5">Leaves</tissue>
    </source>
</reference>
<organism evidence="5 6">
    <name type="scientific">Stylosanthes scabra</name>
    <dbReference type="NCBI Taxonomy" id="79078"/>
    <lineage>
        <taxon>Eukaryota</taxon>
        <taxon>Viridiplantae</taxon>
        <taxon>Streptophyta</taxon>
        <taxon>Embryophyta</taxon>
        <taxon>Tracheophyta</taxon>
        <taxon>Spermatophyta</taxon>
        <taxon>Magnoliopsida</taxon>
        <taxon>eudicotyledons</taxon>
        <taxon>Gunneridae</taxon>
        <taxon>Pentapetalae</taxon>
        <taxon>rosids</taxon>
        <taxon>fabids</taxon>
        <taxon>Fabales</taxon>
        <taxon>Fabaceae</taxon>
        <taxon>Papilionoideae</taxon>
        <taxon>50 kb inversion clade</taxon>
        <taxon>dalbergioids sensu lato</taxon>
        <taxon>Dalbergieae</taxon>
        <taxon>Pterocarpus clade</taxon>
        <taxon>Stylosanthes</taxon>
    </lineage>
</organism>
<proteinExistence type="predicted"/>